<organism evidence="2 3">
    <name type="scientific">Reticulomyxa filosa</name>
    <dbReference type="NCBI Taxonomy" id="46433"/>
    <lineage>
        <taxon>Eukaryota</taxon>
        <taxon>Sar</taxon>
        <taxon>Rhizaria</taxon>
        <taxon>Retaria</taxon>
        <taxon>Foraminifera</taxon>
        <taxon>Monothalamids</taxon>
        <taxon>Reticulomyxidae</taxon>
        <taxon>Reticulomyxa</taxon>
    </lineage>
</organism>
<feature type="region of interest" description="Disordered" evidence="1">
    <location>
        <begin position="1"/>
        <end position="52"/>
    </location>
</feature>
<reference evidence="2 3" key="1">
    <citation type="journal article" date="2013" name="Curr. Biol.">
        <title>The Genome of the Foraminiferan Reticulomyxa filosa.</title>
        <authorList>
            <person name="Glockner G."/>
            <person name="Hulsmann N."/>
            <person name="Schleicher M."/>
            <person name="Noegel A.A."/>
            <person name="Eichinger L."/>
            <person name="Gallinger C."/>
            <person name="Pawlowski J."/>
            <person name="Sierra R."/>
            <person name="Euteneuer U."/>
            <person name="Pillet L."/>
            <person name="Moustafa A."/>
            <person name="Platzer M."/>
            <person name="Groth M."/>
            <person name="Szafranski K."/>
            <person name="Schliwa M."/>
        </authorList>
    </citation>
    <scope>NUCLEOTIDE SEQUENCE [LARGE SCALE GENOMIC DNA]</scope>
</reference>
<evidence type="ECO:0000256" key="1">
    <source>
        <dbReference type="SAM" id="MobiDB-lite"/>
    </source>
</evidence>
<gene>
    <name evidence="2" type="ORF">RFI_38541</name>
</gene>
<name>X6LCW7_RETFI</name>
<evidence type="ECO:0000313" key="3">
    <source>
        <dbReference type="Proteomes" id="UP000023152"/>
    </source>
</evidence>
<dbReference type="EMBL" id="ASPP01045349">
    <property type="protein sequence ID" value="ETN98946.1"/>
    <property type="molecule type" value="Genomic_DNA"/>
</dbReference>
<accession>X6LCW7</accession>
<feature type="compositionally biased region" description="Polar residues" evidence="1">
    <location>
        <begin position="24"/>
        <end position="38"/>
    </location>
</feature>
<feature type="compositionally biased region" description="Polar residues" evidence="1">
    <location>
        <begin position="1"/>
        <end position="13"/>
    </location>
</feature>
<evidence type="ECO:0008006" key="4">
    <source>
        <dbReference type="Google" id="ProtNLM"/>
    </source>
</evidence>
<dbReference type="InterPro" id="IPR036691">
    <property type="entry name" value="Endo/exonu/phosph_ase_sf"/>
</dbReference>
<dbReference type="AlphaFoldDB" id="X6LCW7"/>
<dbReference type="SUPFAM" id="SSF56219">
    <property type="entry name" value="DNase I-like"/>
    <property type="match status" value="1"/>
</dbReference>
<sequence>MKTKASTSPNQKISPKLLSPKKLFNQSEKQFSPKNLSNKSEKTLPPKNESSLYKIKLSPKNLGSQSEKLSQADSINNEYKQRIIDINEELKKQNAAEMYNLLQNGGIATEQIKEISSKNVYQVETVGTETKNSCDDETVQFITIEELEIKKIITIIKDGIAAGNNLYINIRIAITGDICIIERLIFIQDSIVEEIYLKDLTIGDITENLGTICSQVNEWNGYQNITTITMQIIHMIILNSPNKIMAIAFNKVIAMGLNKNNNNNQPKLFKLFNTATLCNDPKINIFKARLTCNDILFSVTSYIQPLININKTQIAQQAKAADQKYSSNNHKQYKILFLNMRGGLETKIQRNAAFMNFYNNLFKDILGCCELKTRSMDSYTILPRAKTIFKPGYYKIMEKNDHNWICNGMSVTIIRTQMEKIAVMFAYVPPYQNCEARIENIYKDIGTQIDILETLGYQILVMGDFNGRNTVDCKKNCHT</sequence>
<dbReference type="Gene3D" id="3.60.10.10">
    <property type="entry name" value="Endonuclease/exonuclease/phosphatase"/>
    <property type="match status" value="1"/>
</dbReference>
<proteinExistence type="predicted"/>
<dbReference type="Proteomes" id="UP000023152">
    <property type="component" value="Unassembled WGS sequence"/>
</dbReference>
<keyword evidence="3" id="KW-1185">Reference proteome</keyword>
<evidence type="ECO:0000313" key="2">
    <source>
        <dbReference type="EMBL" id="ETN98946.1"/>
    </source>
</evidence>
<protein>
    <recommendedName>
        <fullName evidence="4">Endonuclease/exonuclease/phosphatase domain-containing protein</fullName>
    </recommendedName>
</protein>
<comment type="caution">
    <text evidence="2">The sequence shown here is derived from an EMBL/GenBank/DDBJ whole genome shotgun (WGS) entry which is preliminary data.</text>
</comment>
<feature type="compositionally biased region" description="Low complexity" evidence="1">
    <location>
        <begin position="14"/>
        <end position="23"/>
    </location>
</feature>